<organism evidence="2 3">
    <name type="scientific">Anopheles melas</name>
    <dbReference type="NCBI Taxonomy" id="34690"/>
    <lineage>
        <taxon>Eukaryota</taxon>
        <taxon>Metazoa</taxon>
        <taxon>Ecdysozoa</taxon>
        <taxon>Arthropoda</taxon>
        <taxon>Hexapoda</taxon>
        <taxon>Insecta</taxon>
        <taxon>Pterygota</taxon>
        <taxon>Neoptera</taxon>
        <taxon>Endopterygota</taxon>
        <taxon>Diptera</taxon>
        <taxon>Nematocera</taxon>
        <taxon>Culicoidea</taxon>
        <taxon>Culicidae</taxon>
        <taxon>Anophelinae</taxon>
        <taxon>Anopheles</taxon>
    </lineage>
</organism>
<dbReference type="Proteomes" id="UP000075902">
    <property type="component" value="Unassembled WGS sequence"/>
</dbReference>
<reference evidence="3" key="1">
    <citation type="submission" date="2014-01" db="EMBL/GenBank/DDBJ databases">
        <title>The Genome Sequence of Anopheles melas CM1001059_A (V2).</title>
        <authorList>
            <consortium name="The Broad Institute Genomics Platform"/>
            <person name="Neafsey D.E."/>
            <person name="Besansky N."/>
            <person name="Howell P."/>
            <person name="Walton C."/>
            <person name="Young S.K."/>
            <person name="Zeng Q."/>
            <person name="Gargeya S."/>
            <person name="Fitzgerald M."/>
            <person name="Haas B."/>
            <person name="Abouelleil A."/>
            <person name="Allen A.W."/>
            <person name="Alvarado L."/>
            <person name="Arachchi H.M."/>
            <person name="Berlin A.M."/>
            <person name="Chapman S.B."/>
            <person name="Gainer-Dewar J."/>
            <person name="Goldberg J."/>
            <person name="Griggs A."/>
            <person name="Gujja S."/>
            <person name="Hansen M."/>
            <person name="Howarth C."/>
            <person name="Imamovic A."/>
            <person name="Ireland A."/>
            <person name="Larimer J."/>
            <person name="McCowan C."/>
            <person name="Murphy C."/>
            <person name="Pearson M."/>
            <person name="Poon T.W."/>
            <person name="Priest M."/>
            <person name="Roberts A."/>
            <person name="Saif S."/>
            <person name="Shea T."/>
            <person name="Sisk P."/>
            <person name="Sykes S."/>
            <person name="Wortman J."/>
            <person name="Nusbaum C."/>
            <person name="Birren B."/>
        </authorList>
    </citation>
    <scope>NUCLEOTIDE SEQUENCE [LARGE SCALE GENOMIC DNA]</scope>
    <source>
        <strain evidence="3">CM1001059</strain>
    </source>
</reference>
<evidence type="ECO:0000256" key="1">
    <source>
        <dbReference type="SAM" id="MobiDB-lite"/>
    </source>
</evidence>
<accession>A0A182TUF1</accession>
<feature type="region of interest" description="Disordered" evidence="1">
    <location>
        <begin position="807"/>
        <end position="826"/>
    </location>
</feature>
<proteinExistence type="predicted"/>
<keyword evidence="3" id="KW-1185">Reference proteome</keyword>
<sequence length="1310" mass="147830">MSQTKVILNSANDLLLLGEAIHNVPLKDIAQASLKGLRRQESDLDLYTFLFTDAIHRFEPQEFELEICCTILPELVCFLEKIQSELQSNVLSFFFVENLTILLKLADVLQKLVEYLAERAEQCQLLRSIVIFPEYLLRCYTIVRKNYVTMAQEAEGLEAMKSLYAACKKLLVAFLELLYPREACPGRGSYFRAMDHDEEYGYLEKVCTLLASVANEISPIDSLLASDVWKTVVKLCTEHVDQLIARRRTACIGEIVTILNSGINASLLDLRAKNEPTKQSTITLKLNAFFLRVVLKLLSLVKQHVDVGVYAPIISTVLEVKACLHAKTLCTELAAGVEQYLHIGYMAIVENSFRTEAFAKAFSQYECHTQQEIHSYLTLTMHIVIQIVTNANDNALLSLYCIRANLLQRVCVLLKRSDSLLFENPSLYKQLVVHCSALVLVGVRLKDRAAQKTIEETLVRMILHEEHYHTALLGIDLWSVFVRYHSPKLMHSYLLFWKTVNDRYSIFTTRPTQVYVRQLLRNLFVFLPVAHKERLLDAFPIGDGKNDRLWAAVGPLPNEIDEGRRRQFTAGLEKRLIQCVKTLQLTPGNVKVFYETLGLFSIAGATTKLVDPSVKSFWNAALNWDAIMKTTPTSCIFDCLERSATVSSANSMLSIKNAPSIGDARPFIKYQVGKLLLKADSLTDVSNWLEVLLRDKRTFVKAFSFHLLSKLKDNHTPSVLQLLNKQPHLQSQLARWHSNASVKLPTIKPRANGTITSVAHRCARKVDRTRDVQPTGGLTQAINNQIDELFPDDDDDLDDVDMFAANSSQTKKRKFEPTSSEQRGGEGEVLVTKCLKDLQSATDQLERLVPSANHRLQSSQKGQLKRIISALTKHLQIVSRTRRLAAKIEHLEAQRHEQIVRHRHRPQTFHARPIVGRIERAGKHAAIVVQLASTTLALVGSNVRRIELQRHQLPVGRWEDEPQHVAGRKERVRGGKVAVLAQQSVGRLVRTVVRLERVHRTVHVVQVEHVEVERDRVVVRHLHRDRALLILLQFVLHDAALQGGIVFGAHAALVHAQRDALALDLAVAFEAHVHPIHREELYLNLLPGSGLQQPQAPGVRRVLAAASKVGRIKRHDRTARQIPVHRAAKRRNHRNGRIEQRTAQRRIRHIAQMQRRTEAGLRIHTLIAAEPAKQHRKHATAIPQLDVIVRTVRGIACRTHVELIEHDAQRVAARCAEHVLTVLHTIVPAADHVQPVAGRPFVERNSGEYSTSAVILAREVENDSVLNETIPCRVPLIAITGAWLVRLPHSSANRLSGVCSSPRYTSTMSK</sequence>
<reference evidence="2" key="2">
    <citation type="submission" date="2020-05" db="UniProtKB">
        <authorList>
            <consortium name="EnsemblMetazoa"/>
        </authorList>
    </citation>
    <scope>IDENTIFICATION</scope>
    <source>
        <strain evidence="2">CM1001059</strain>
    </source>
</reference>
<dbReference type="EnsemblMetazoa" id="AMEC008497-RA">
    <property type="protein sequence ID" value="AMEC008497-PA"/>
    <property type="gene ID" value="AMEC008497"/>
</dbReference>
<protein>
    <submittedName>
        <fullName evidence="2">Uncharacterized protein</fullName>
    </submittedName>
</protein>
<dbReference type="VEuPathDB" id="VectorBase:AMEC008497"/>
<evidence type="ECO:0000313" key="2">
    <source>
        <dbReference type="EnsemblMetazoa" id="AMEC008497-PA"/>
    </source>
</evidence>
<dbReference type="InterPro" id="IPR027902">
    <property type="entry name" value="DUF4487"/>
</dbReference>
<name>A0A182TUF1_9DIPT</name>
<evidence type="ECO:0000313" key="3">
    <source>
        <dbReference type="Proteomes" id="UP000075902"/>
    </source>
</evidence>
<dbReference type="PANTHER" id="PTHR16071">
    <property type="entry name" value="CHROMOSOME 1 OPEN READING FRAME 112"/>
    <property type="match status" value="1"/>
</dbReference>
<dbReference type="PANTHER" id="PTHR16071:SF2">
    <property type="entry name" value="FIGNL1-INTERACTING REGULATOR OF RECOMBINATION AND MITOSIS"/>
    <property type="match status" value="1"/>
</dbReference>